<evidence type="ECO:0000313" key="1">
    <source>
        <dbReference type="EMBL" id="OHA34946.1"/>
    </source>
</evidence>
<evidence type="ECO:0000313" key="2">
    <source>
        <dbReference type="Proteomes" id="UP000177797"/>
    </source>
</evidence>
<protein>
    <submittedName>
        <fullName evidence="1">Uncharacterized protein</fullName>
    </submittedName>
</protein>
<reference evidence="1 2" key="1">
    <citation type="journal article" date="2016" name="Nat. Commun.">
        <title>Thousands of microbial genomes shed light on interconnected biogeochemical processes in an aquifer system.</title>
        <authorList>
            <person name="Anantharaman K."/>
            <person name="Brown C.T."/>
            <person name="Hug L.A."/>
            <person name="Sharon I."/>
            <person name="Castelle C.J."/>
            <person name="Probst A.J."/>
            <person name="Thomas B.C."/>
            <person name="Singh A."/>
            <person name="Wilkins M.J."/>
            <person name="Karaoz U."/>
            <person name="Brodie E.L."/>
            <person name="Williams K.H."/>
            <person name="Hubbard S.S."/>
            <person name="Banfield J.F."/>
        </authorList>
    </citation>
    <scope>NUCLEOTIDE SEQUENCE [LARGE SCALE GENOMIC DNA]</scope>
</reference>
<gene>
    <name evidence="1" type="ORF">A2938_02275</name>
</gene>
<dbReference type="EMBL" id="MHSA01000004">
    <property type="protein sequence ID" value="OHA34946.1"/>
    <property type="molecule type" value="Genomic_DNA"/>
</dbReference>
<name>A0A1G2NFV6_9BACT</name>
<accession>A0A1G2NFV6</accession>
<dbReference type="Proteomes" id="UP000177797">
    <property type="component" value="Unassembled WGS sequence"/>
</dbReference>
<comment type="caution">
    <text evidence="1">The sequence shown here is derived from an EMBL/GenBank/DDBJ whole genome shotgun (WGS) entry which is preliminary data.</text>
</comment>
<organism evidence="1 2">
    <name type="scientific">Candidatus Taylorbacteria bacterium RIFCSPLOWO2_01_FULL_48_100</name>
    <dbReference type="NCBI Taxonomy" id="1802322"/>
    <lineage>
        <taxon>Bacteria</taxon>
        <taxon>Candidatus Tayloriibacteriota</taxon>
    </lineage>
</organism>
<proteinExistence type="predicted"/>
<sequence>MEISKTYIEELKKKRAETPRGASERQELIQRLTDKINAERIGTKWKPATWGQINGLVRHLKEQDLYWLFSQCEKSDSFSKKFFGVLKS</sequence>
<dbReference type="AlphaFoldDB" id="A0A1G2NFV6"/>